<evidence type="ECO:0000256" key="3">
    <source>
        <dbReference type="ARBA" id="ARBA00023125"/>
    </source>
</evidence>
<sequence length="322" mass="34418">MTKSGEKTARSGNRLDDAARAGWLYYVAGRTQDEIAGAMGISRQSAQRLVSLAVSEKLIKVRLDHPIAACLELAEALKRAFDLTRIEVVPSDPAGTSRTVGLAETGAAEVERWLRSETPIVMAVGTGRTLKAAIDQLPAMECPQHRIVSLTGNIGPDGSASYYNVIFSMADAVKARHFPMPLPIFVSSPEERALLHQQAMVQSTLSLARQANVTFVGIGELGPNAPLRMDGFLDEDEIAAAERAGAVGEICGWVFDAEGRLLDGVIEKSVASAPLPPREESLVMALAMGERKRAAIAGALKGRLVNGLVTDEETARHLLRVA</sequence>
<dbReference type="PANTHER" id="PTHR34294:SF1">
    <property type="entry name" value="TRANSCRIPTIONAL REGULATOR LSRR"/>
    <property type="match status" value="1"/>
</dbReference>
<proteinExistence type="inferred from homology"/>
<dbReference type="InterPro" id="IPR037171">
    <property type="entry name" value="NagB/RpiA_transferase-like"/>
</dbReference>
<dbReference type="Pfam" id="PF04198">
    <property type="entry name" value="Sugar-bind"/>
    <property type="match status" value="1"/>
</dbReference>
<keyword evidence="2" id="KW-0805">Transcription regulation</keyword>
<protein>
    <submittedName>
        <fullName evidence="6">Sugar-binding transcriptional regulator</fullName>
    </submittedName>
</protein>
<dbReference type="GO" id="GO:0003677">
    <property type="term" value="F:DNA binding"/>
    <property type="evidence" value="ECO:0007669"/>
    <property type="project" value="UniProtKB-KW"/>
</dbReference>
<dbReference type="GO" id="GO:0030246">
    <property type="term" value="F:carbohydrate binding"/>
    <property type="evidence" value="ECO:0007669"/>
    <property type="project" value="InterPro"/>
</dbReference>
<organism evidence="6 7">
    <name type="scientific">Pararhizobium mangrovi</name>
    <dbReference type="NCBI Taxonomy" id="2590452"/>
    <lineage>
        <taxon>Bacteria</taxon>
        <taxon>Pseudomonadati</taxon>
        <taxon>Pseudomonadota</taxon>
        <taxon>Alphaproteobacteria</taxon>
        <taxon>Hyphomicrobiales</taxon>
        <taxon>Rhizobiaceae</taxon>
        <taxon>Rhizobium/Agrobacterium group</taxon>
        <taxon>Pararhizobium</taxon>
    </lineage>
</organism>
<comment type="similarity">
    <text evidence="1">Belongs to the SorC transcriptional regulatory family.</text>
</comment>
<accession>A0A506U4C3</accession>
<dbReference type="AlphaFoldDB" id="A0A506U4C3"/>
<evidence type="ECO:0000256" key="4">
    <source>
        <dbReference type="ARBA" id="ARBA00023163"/>
    </source>
</evidence>
<dbReference type="RefSeq" id="WP_141166886.1">
    <property type="nucleotide sequence ID" value="NZ_VHLH01000016.1"/>
</dbReference>
<dbReference type="InterPro" id="IPR036388">
    <property type="entry name" value="WH-like_DNA-bd_sf"/>
</dbReference>
<dbReference type="InterPro" id="IPR007324">
    <property type="entry name" value="Sugar-bd_dom_put"/>
</dbReference>
<dbReference type="InterPro" id="IPR051054">
    <property type="entry name" value="SorC_transcr_regulators"/>
</dbReference>
<evidence type="ECO:0000259" key="5">
    <source>
        <dbReference type="Pfam" id="PF04198"/>
    </source>
</evidence>
<dbReference type="Proteomes" id="UP000320314">
    <property type="component" value="Unassembled WGS sequence"/>
</dbReference>
<dbReference type="EMBL" id="VHLH01000016">
    <property type="protein sequence ID" value="TPW28161.1"/>
    <property type="molecule type" value="Genomic_DNA"/>
</dbReference>
<evidence type="ECO:0000256" key="2">
    <source>
        <dbReference type="ARBA" id="ARBA00023015"/>
    </source>
</evidence>
<evidence type="ECO:0000313" key="7">
    <source>
        <dbReference type="Proteomes" id="UP000320314"/>
    </source>
</evidence>
<evidence type="ECO:0000256" key="1">
    <source>
        <dbReference type="ARBA" id="ARBA00010466"/>
    </source>
</evidence>
<name>A0A506U4C3_9HYPH</name>
<dbReference type="Gene3D" id="1.10.10.10">
    <property type="entry name" value="Winged helix-like DNA-binding domain superfamily/Winged helix DNA-binding domain"/>
    <property type="match status" value="1"/>
</dbReference>
<feature type="domain" description="Sugar-binding" evidence="5">
    <location>
        <begin position="66"/>
        <end position="320"/>
    </location>
</feature>
<keyword evidence="7" id="KW-1185">Reference proteome</keyword>
<comment type="caution">
    <text evidence="6">The sequence shown here is derived from an EMBL/GenBank/DDBJ whole genome shotgun (WGS) entry which is preliminary data.</text>
</comment>
<dbReference type="Gene3D" id="3.40.50.1360">
    <property type="match status" value="1"/>
</dbReference>
<keyword evidence="4" id="KW-0804">Transcription</keyword>
<gene>
    <name evidence="6" type="ORF">FJU11_09865</name>
</gene>
<reference evidence="6 7" key="1">
    <citation type="submission" date="2019-06" db="EMBL/GenBank/DDBJ databases">
        <authorList>
            <person name="Li M."/>
        </authorList>
    </citation>
    <scope>NUCLEOTIDE SEQUENCE [LARGE SCALE GENOMIC DNA]</scope>
    <source>
        <strain evidence="6 7">BGMRC6574</strain>
    </source>
</reference>
<keyword evidence="3" id="KW-0238">DNA-binding</keyword>
<evidence type="ECO:0000313" key="6">
    <source>
        <dbReference type="EMBL" id="TPW28161.1"/>
    </source>
</evidence>
<dbReference type="OrthoDB" id="7065657at2"/>
<dbReference type="PANTHER" id="PTHR34294">
    <property type="entry name" value="TRANSCRIPTIONAL REGULATOR-RELATED"/>
    <property type="match status" value="1"/>
</dbReference>
<dbReference type="SUPFAM" id="SSF100950">
    <property type="entry name" value="NagB/RpiA/CoA transferase-like"/>
    <property type="match status" value="1"/>
</dbReference>